<proteinExistence type="predicted"/>
<dbReference type="WBParaSite" id="BXY_0328800.1">
    <property type="protein sequence ID" value="BXY_0328800.1"/>
    <property type="gene ID" value="BXY_0328800"/>
</dbReference>
<reference evidence="2" key="1">
    <citation type="submission" date="2016-11" db="UniProtKB">
        <authorList>
            <consortium name="WormBaseParasite"/>
        </authorList>
    </citation>
    <scope>IDENTIFICATION</scope>
</reference>
<protein>
    <submittedName>
        <fullName evidence="2">NR LBD domain-containing protein</fullName>
    </submittedName>
</protein>
<dbReference type="AlphaFoldDB" id="A0A1I7RRE1"/>
<evidence type="ECO:0000313" key="1">
    <source>
        <dbReference type="Proteomes" id="UP000095284"/>
    </source>
</evidence>
<accession>A0A1I7RRE1</accession>
<sequence length="208" mass="23762">MLFPFIQGQNNRSNLSEDGGFINNLIENTTRTARRTTDTILYETDGLVLSTQSPSSREDDYDDVSEEWIRDRTFSLMRLLGKASGVVLQELSDPYDRSEELTLIRTAAFAAAFHGQIRPSDDPYLTHLEATVQADVMKVTVIGAAMKSHRLYYLHLAQTLTKLNEDGIKLNFEDLRRKEEELRGLKTSGFIFKYCQVFHKTSLKAECR</sequence>
<evidence type="ECO:0000313" key="2">
    <source>
        <dbReference type="WBParaSite" id="BXY_0328800.1"/>
    </source>
</evidence>
<name>A0A1I7RRE1_BURXY</name>
<dbReference type="Proteomes" id="UP000095284">
    <property type="component" value="Unplaced"/>
</dbReference>
<organism evidence="1 2">
    <name type="scientific">Bursaphelenchus xylophilus</name>
    <name type="common">Pinewood nematode worm</name>
    <name type="synonym">Aphelenchoides xylophilus</name>
    <dbReference type="NCBI Taxonomy" id="6326"/>
    <lineage>
        <taxon>Eukaryota</taxon>
        <taxon>Metazoa</taxon>
        <taxon>Ecdysozoa</taxon>
        <taxon>Nematoda</taxon>
        <taxon>Chromadorea</taxon>
        <taxon>Rhabditida</taxon>
        <taxon>Tylenchina</taxon>
        <taxon>Tylenchomorpha</taxon>
        <taxon>Aphelenchoidea</taxon>
        <taxon>Aphelenchoididae</taxon>
        <taxon>Bursaphelenchus</taxon>
    </lineage>
</organism>